<evidence type="ECO:0000313" key="2">
    <source>
        <dbReference type="Proteomes" id="UP000254159"/>
    </source>
</evidence>
<protein>
    <submittedName>
        <fullName evidence="1">Tail fiber protein</fullName>
    </submittedName>
</protein>
<evidence type="ECO:0000313" key="1">
    <source>
        <dbReference type="EMBL" id="STK06118.1"/>
    </source>
</evidence>
<organism evidence="1 2">
    <name type="scientific">Escherichia coli</name>
    <dbReference type="NCBI Taxonomy" id="562"/>
    <lineage>
        <taxon>Bacteria</taxon>
        <taxon>Pseudomonadati</taxon>
        <taxon>Pseudomonadota</taxon>
        <taxon>Gammaproteobacteria</taxon>
        <taxon>Enterobacterales</taxon>
        <taxon>Enterobacteriaceae</taxon>
        <taxon>Escherichia</taxon>
    </lineage>
</organism>
<name>A0A376YJX4_ECOLX</name>
<gene>
    <name evidence="1" type="ORF">NCTC10865_06495</name>
</gene>
<reference evidence="1 2" key="1">
    <citation type="submission" date="2018-06" db="EMBL/GenBank/DDBJ databases">
        <authorList>
            <consortium name="Pathogen Informatics"/>
            <person name="Doyle S."/>
        </authorList>
    </citation>
    <scope>NUCLEOTIDE SEQUENCE [LARGE SCALE GENOMIC DNA]</scope>
    <source>
        <strain evidence="1 2">NCTC10865</strain>
    </source>
</reference>
<proteinExistence type="predicted"/>
<dbReference type="AlphaFoldDB" id="A0A376YJX4"/>
<sequence length="72" mass="7800">MSFSGGAGWFKLATVTMPQASSVVYISLIGGAGYNVGSPQQAGISELVLPCRKWKSKGYYWCIMATDIGWIY</sequence>
<accession>A0A376YJX4</accession>
<dbReference type="EMBL" id="UGCD01000004">
    <property type="protein sequence ID" value="STK06118.1"/>
    <property type="molecule type" value="Genomic_DNA"/>
</dbReference>
<dbReference type="Proteomes" id="UP000254159">
    <property type="component" value="Unassembled WGS sequence"/>
</dbReference>